<gene>
    <name evidence="1" type="ORF">UXQ13_14605</name>
</gene>
<evidence type="ECO:0000313" key="2">
    <source>
        <dbReference type="Proteomes" id="UP001373496"/>
    </source>
</evidence>
<dbReference type="RefSeq" id="WP_336392477.1">
    <property type="nucleotide sequence ID" value="NZ_JBAPLV010000015.1"/>
</dbReference>
<organism evidence="1 2">
    <name type="scientific">Klenkia terrae</name>
    <dbReference type="NCBI Taxonomy" id="1052259"/>
    <lineage>
        <taxon>Bacteria</taxon>
        <taxon>Bacillati</taxon>
        <taxon>Actinomycetota</taxon>
        <taxon>Actinomycetes</taxon>
        <taxon>Geodermatophilales</taxon>
        <taxon>Geodermatophilaceae</taxon>
        <taxon>Klenkia</taxon>
    </lineage>
</organism>
<reference evidence="1 2" key="1">
    <citation type="submission" date="2024-03" db="EMBL/GenBank/DDBJ databases">
        <title>Draft genome sequence of Klenkia terrae.</title>
        <authorList>
            <person name="Duangmal K."/>
            <person name="Chantavorakit T."/>
        </authorList>
    </citation>
    <scope>NUCLEOTIDE SEQUENCE [LARGE SCALE GENOMIC DNA]</scope>
    <source>
        <strain evidence="1 2">JCM 17786</strain>
    </source>
</reference>
<dbReference type="Proteomes" id="UP001373496">
    <property type="component" value="Unassembled WGS sequence"/>
</dbReference>
<name>A0ABU8E7R8_9ACTN</name>
<accession>A0ABU8E7R8</accession>
<keyword evidence="2" id="KW-1185">Reference proteome</keyword>
<dbReference type="EMBL" id="JBAPLV010000015">
    <property type="protein sequence ID" value="MEI4279697.1"/>
    <property type="molecule type" value="Genomic_DNA"/>
</dbReference>
<proteinExistence type="predicted"/>
<comment type="caution">
    <text evidence="1">The sequence shown here is derived from an EMBL/GenBank/DDBJ whole genome shotgun (WGS) entry which is preliminary data.</text>
</comment>
<protein>
    <submittedName>
        <fullName evidence="1">Uncharacterized protein</fullName>
    </submittedName>
</protein>
<sequence>MDSAQVLLRAGAVLTALWVAEDDTSSYAEGFVDVVVLADMSARGELPGYRPWLQETDRTDDARALADYLDDDLVADRPENDDPYRLSRDRADALLYAIR</sequence>
<evidence type="ECO:0000313" key="1">
    <source>
        <dbReference type="EMBL" id="MEI4279697.1"/>
    </source>
</evidence>